<protein>
    <recommendedName>
        <fullName evidence="3">Group-specific protein</fullName>
    </recommendedName>
</protein>
<organism evidence="1 2">
    <name type="scientific">Pedobacter gandavensis</name>
    <dbReference type="NCBI Taxonomy" id="2679963"/>
    <lineage>
        <taxon>Bacteria</taxon>
        <taxon>Pseudomonadati</taxon>
        <taxon>Bacteroidota</taxon>
        <taxon>Sphingobacteriia</taxon>
        <taxon>Sphingobacteriales</taxon>
        <taxon>Sphingobacteriaceae</taxon>
        <taxon>Pedobacter</taxon>
    </lineage>
</organism>
<dbReference type="Proteomes" id="UP000636110">
    <property type="component" value="Unassembled WGS sequence"/>
</dbReference>
<dbReference type="RefSeq" id="WP_182959603.1">
    <property type="nucleotide sequence ID" value="NZ_WNXC01000006.1"/>
</dbReference>
<evidence type="ECO:0008006" key="3">
    <source>
        <dbReference type="Google" id="ProtNLM"/>
    </source>
</evidence>
<reference evidence="1 2" key="1">
    <citation type="submission" date="2019-11" db="EMBL/GenBank/DDBJ databases">
        <title>Description of Pedobacter sp. LMG 31462T.</title>
        <authorList>
            <person name="Carlier A."/>
            <person name="Qi S."/>
            <person name="Vandamme P."/>
        </authorList>
    </citation>
    <scope>NUCLEOTIDE SEQUENCE [LARGE SCALE GENOMIC DNA]</scope>
    <source>
        <strain evidence="1 2">LMG 31462</strain>
    </source>
</reference>
<keyword evidence="2" id="KW-1185">Reference proteome</keyword>
<gene>
    <name evidence="1" type="ORF">GM920_16755</name>
</gene>
<name>A0ABR6EZ99_9SPHI</name>
<dbReference type="EMBL" id="WNXC01000006">
    <property type="protein sequence ID" value="MBB2150550.1"/>
    <property type="molecule type" value="Genomic_DNA"/>
</dbReference>
<proteinExistence type="predicted"/>
<sequence length="211" mass="25212">MKTANTTQEFDFSYLNNDEIDNPLHCIGYFFTKQVYIEELRIDIHNWVKTACSLSNDQFGDPDQFAVIHQHCTKLLEIAYLLNHDDIDLRIHNYHPIYRLHNDCFAWHAENKQTLSCPDLYYRNLVGDEINDVKTFFEDLFEFMTLDQWYKILDLLFIHSKQETSFTQQEQYGHLIIEILSYLEKVLESISVVYETKALPYINSYYPELLD</sequence>
<comment type="caution">
    <text evidence="1">The sequence shown here is derived from an EMBL/GenBank/DDBJ whole genome shotgun (WGS) entry which is preliminary data.</text>
</comment>
<evidence type="ECO:0000313" key="1">
    <source>
        <dbReference type="EMBL" id="MBB2150550.1"/>
    </source>
</evidence>
<accession>A0ABR6EZ99</accession>
<evidence type="ECO:0000313" key="2">
    <source>
        <dbReference type="Proteomes" id="UP000636110"/>
    </source>
</evidence>